<accession>A0ABT9QIF6</accession>
<evidence type="ECO:0000256" key="1">
    <source>
        <dbReference type="ARBA" id="ARBA00006484"/>
    </source>
</evidence>
<comment type="caution">
    <text evidence="4">The sequence shown here is derived from an EMBL/GenBank/DDBJ whole genome shotgun (WGS) entry which is preliminary data.</text>
</comment>
<dbReference type="Gene3D" id="3.40.50.720">
    <property type="entry name" value="NAD(P)-binding Rossmann-like Domain"/>
    <property type="match status" value="1"/>
</dbReference>
<proteinExistence type="inferred from homology"/>
<dbReference type="PRINTS" id="PR00081">
    <property type="entry name" value="GDHRDH"/>
</dbReference>
<feature type="domain" description="Ketoreductase" evidence="3">
    <location>
        <begin position="32"/>
        <end position="215"/>
    </location>
</feature>
<dbReference type="InterPro" id="IPR002347">
    <property type="entry name" value="SDR_fam"/>
</dbReference>
<dbReference type="PRINTS" id="PR00080">
    <property type="entry name" value="SDRFAMILY"/>
</dbReference>
<keyword evidence="2" id="KW-0560">Oxidoreductase</keyword>
<evidence type="ECO:0000259" key="3">
    <source>
        <dbReference type="SMART" id="SM00822"/>
    </source>
</evidence>
<dbReference type="PANTHER" id="PTHR42760:SF133">
    <property type="entry name" value="3-OXOACYL-[ACYL-CARRIER-PROTEIN] REDUCTASE"/>
    <property type="match status" value="1"/>
</dbReference>
<organism evidence="4 5">
    <name type="scientific">Streptosporangium lutulentum</name>
    <dbReference type="NCBI Taxonomy" id="1461250"/>
    <lineage>
        <taxon>Bacteria</taxon>
        <taxon>Bacillati</taxon>
        <taxon>Actinomycetota</taxon>
        <taxon>Actinomycetes</taxon>
        <taxon>Streptosporangiales</taxon>
        <taxon>Streptosporangiaceae</taxon>
        <taxon>Streptosporangium</taxon>
    </lineage>
</organism>
<evidence type="ECO:0000313" key="5">
    <source>
        <dbReference type="Proteomes" id="UP001225356"/>
    </source>
</evidence>
<dbReference type="RefSeq" id="WP_307562387.1">
    <property type="nucleotide sequence ID" value="NZ_JAUSQU010000001.1"/>
</dbReference>
<gene>
    <name evidence="4" type="ORF">J2853_005367</name>
</gene>
<evidence type="ECO:0000313" key="4">
    <source>
        <dbReference type="EMBL" id="MDP9846156.1"/>
    </source>
</evidence>
<protein>
    <submittedName>
        <fullName evidence="4">NAD(P)-dependent dehydrogenase (Short-subunit alcohol dehydrogenase family)</fullName>
    </submittedName>
</protein>
<dbReference type="NCBIfam" id="NF005559">
    <property type="entry name" value="PRK07231.1"/>
    <property type="match status" value="1"/>
</dbReference>
<comment type="similarity">
    <text evidence="1">Belongs to the short-chain dehydrogenases/reductases (SDR) family.</text>
</comment>
<dbReference type="SUPFAM" id="SSF51735">
    <property type="entry name" value="NAD(P)-binding Rossmann-fold domains"/>
    <property type="match status" value="1"/>
</dbReference>
<reference evidence="4 5" key="1">
    <citation type="submission" date="2023-07" db="EMBL/GenBank/DDBJ databases">
        <title>Sequencing the genomes of 1000 actinobacteria strains.</title>
        <authorList>
            <person name="Klenk H.-P."/>
        </authorList>
    </citation>
    <scope>NUCLEOTIDE SEQUENCE [LARGE SCALE GENOMIC DNA]</scope>
    <source>
        <strain evidence="4 5">DSM 46740</strain>
    </source>
</reference>
<evidence type="ECO:0000256" key="2">
    <source>
        <dbReference type="ARBA" id="ARBA00023002"/>
    </source>
</evidence>
<name>A0ABT9QIF6_9ACTN</name>
<keyword evidence="5" id="KW-1185">Reference proteome</keyword>
<dbReference type="PANTHER" id="PTHR42760">
    <property type="entry name" value="SHORT-CHAIN DEHYDROGENASES/REDUCTASES FAMILY MEMBER"/>
    <property type="match status" value="1"/>
</dbReference>
<dbReference type="Proteomes" id="UP001225356">
    <property type="component" value="Unassembled WGS sequence"/>
</dbReference>
<dbReference type="EMBL" id="JAUSQU010000001">
    <property type="protein sequence ID" value="MDP9846156.1"/>
    <property type="molecule type" value="Genomic_DNA"/>
</dbReference>
<dbReference type="InterPro" id="IPR057326">
    <property type="entry name" value="KR_dom"/>
</dbReference>
<dbReference type="InterPro" id="IPR036291">
    <property type="entry name" value="NAD(P)-bd_dom_sf"/>
</dbReference>
<dbReference type="InterPro" id="IPR020904">
    <property type="entry name" value="Sc_DH/Rdtase_CS"/>
</dbReference>
<dbReference type="Pfam" id="PF13561">
    <property type="entry name" value="adh_short_C2"/>
    <property type="match status" value="1"/>
</dbReference>
<sequence>MFGSSAPHPADLAIEVTVNEEAAMQAFDLSGRKAFITGASRGIGRAIALAYAEAGADVALVSRSAESLAEVASEVKALGRQAAVIPCDVTDRDAVAAAVQRGIEELGHVDIVVNNAGGSNFLVPFKDLRLAGWDKLMRLNLDSAMAVCHAFAPHLTERGSASVINVASVAAKGAPFLAAYAAAKAGVVALTKTLALEWAGSGVRVNALCPGWTATDLNRSLWEDESAGQATVQTVPMRRWGTPEEMAHPAVFLAATASAYITGQVLYVDGGATAMS</sequence>
<dbReference type="SMART" id="SM00822">
    <property type="entry name" value="PKS_KR"/>
    <property type="match status" value="1"/>
</dbReference>
<dbReference type="PROSITE" id="PS00061">
    <property type="entry name" value="ADH_SHORT"/>
    <property type="match status" value="1"/>
</dbReference>